<reference evidence="1" key="1">
    <citation type="submission" date="2023-10" db="EMBL/GenBank/DDBJ databases">
        <authorList>
            <person name="Domelevo Entfellner J.-B."/>
        </authorList>
    </citation>
    <scope>NUCLEOTIDE SEQUENCE</scope>
</reference>
<dbReference type="AlphaFoldDB" id="A0AA86T2U6"/>
<accession>A0AA86T2U6</accession>
<proteinExistence type="predicted"/>
<dbReference type="Proteomes" id="UP001189624">
    <property type="component" value="Chromosome 4"/>
</dbReference>
<sequence length="54" mass="6113">MKQIIRSAYTTKIRHLRDATLRCANGSGRFVRKGKGFREKAKAEFGEESENVGL</sequence>
<evidence type="ECO:0000313" key="2">
    <source>
        <dbReference type="Proteomes" id="UP001189624"/>
    </source>
</evidence>
<dbReference type="Gramene" id="rna-AYBTSS11_LOCUS13437">
    <property type="protein sequence ID" value="CAJ1948874.1"/>
    <property type="gene ID" value="gene-AYBTSS11_LOCUS13437"/>
</dbReference>
<evidence type="ECO:0000313" key="1">
    <source>
        <dbReference type="EMBL" id="CAJ1948874.1"/>
    </source>
</evidence>
<name>A0AA86T2U6_9FABA</name>
<keyword evidence="2" id="KW-1185">Reference proteome</keyword>
<gene>
    <name evidence="1" type="ORF">AYBTSS11_LOCUS13437</name>
</gene>
<organism evidence="1 2">
    <name type="scientific">Sphenostylis stenocarpa</name>
    <dbReference type="NCBI Taxonomy" id="92480"/>
    <lineage>
        <taxon>Eukaryota</taxon>
        <taxon>Viridiplantae</taxon>
        <taxon>Streptophyta</taxon>
        <taxon>Embryophyta</taxon>
        <taxon>Tracheophyta</taxon>
        <taxon>Spermatophyta</taxon>
        <taxon>Magnoliopsida</taxon>
        <taxon>eudicotyledons</taxon>
        <taxon>Gunneridae</taxon>
        <taxon>Pentapetalae</taxon>
        <taxon>rosids</taxon>
        <taxon>fabids</taxon>
        <taxon>Fabales</taxon>
        <taxon>Fabaceae</taxon>
        <taxon>Papilionoideae</taxon>
        <taxon>50 kb inversion clade</taxon>
        <taxon>NPAAA clade</taxon>
        <taxon>indigoferoid/millettioid clade</taxon>
        <taxon>Phaseoleae</taxon>
        <taxon>Sphenostylis</taxon>
    </lineage>
</organism>
<protein>
    <submittedName>
        <fullName evidence="1">Uncharacterized protein</fullName>
    </submittedName>
</protein>
<dbReference type="EMBL" id="OY731401">
    <property type="protein sequence ID" value="CAJ1948874.1"/>
    <property type="molecule type" value="Genomic_DNA"/>
</dbReference>